<organism evidence="1 2">
    <name type="scientific">Streptomyces populi</name>
    <dbReference type="NCBI Taxonomy" id="2058924"/>
    <lineage>
        <taxon>Bacteria</taxon>
        <taxon>Bacillati</taxon>
        <taxon>Actinomycetota</taxon>
        <taxon>Actinomycetes</taxon>
        <taxon>Kitasatosporales</taxon>
        <taxon>Streptomycetaceae</taxon>
        <taxon>Streptomyces</taxon>
    </lineage>
</organism>
<name>A0A2I0SKL3_9ACTN</name>
<dbReference type="EMBL" id="PJOS01000050">
    <property type="protein sequence ID" value="PKT70488.1"/>
    <property type="molecule type" value="Genomic_DNA"/>
</dbReference>
<gene>
    <name evidence="1" type="ORF">CW362_24355</name>
</gene>
<sequence>MGIALSALGLLLASAACGLSLAVALRVKKLLDPLTEEGLLSGRRVEGPATGSLVPRPGALVGVDGTHVELPADGSQPWVLTFQAVGCTGCEQQLPVYKKFLRNMALDRSRVFSVVVGDEDGVSHYDDELGRYAHVVHGADNALRLVEELGVSMFPTYLVVDGNGRVLASPQSSARLAEIGAGLLTPASAGV</sequence>
<dbReference type="AlphaFoldDB" id="A0A2I0SKL3"/>
<dbReference type="Gene3D" id="3.40.30.10">
    <property type="entry name" value="Glutaredoxin"/>
    <property type="match status" value="1"/>
</dbReference>
<dbReference type="SUPFAM" id="SSF52833">
    <property type="entry name" value="Thioredoxin-like"/>
    <property type="match status" value="1"/>
</dbReference>
<evidence type="ECO:0000313" key="2">
    <source>
        <dbReference type="Proteomes" id="UP000236178"/>
    </source>
</evidence>
<dbReference type="InterPro" id="IPR036249">
    <property type="entry name" value="Thioredoxin-like_sf"/>
</dbReference>
<protein>
    <recommendedName>
        <fullName evidence="3">Thioredoxin domain-containing protein</fullName>
    </recommendedName>
</protein>
<keyword evidence="2" id="KW-1185">Reference proteome</keyword>
<reference evidence="1 2" key="1">
    <citation type="submission" date="2017-12" db="EMBL/GenBank/DDBJ databases">
        <title>Streptomyces populusis sp. nov., a novel endophytic actinobacterium isolated from stems of Populus adenopoda Maxim.</title>
        <authorList>
            <person name="Wang Z."/>
        </authorList>
    </citation>
    <scope>NUCLEOTIDE SEQUENCE [LARGE SCALE GENOMIC DNA]</scope>
    <source>
        <strain evidence="1 2">A249</strain>
    </source>
</reference>
<proteinExistence type="predicted"/>
<evidence type="ECO:0008006" key="3">
    <source>
        <dbReference type="Google" id="ProtNLM"/>
    </source>
</evidence>
<dbReference type="RefSeq" id="WP_103551660.1">
    <property type="nucleotide sequence ID" value="NZ_JBHJSK010000008.1"/>
</dbReference>
<evidence type="ECO:0000313" key="1">
    <source>
        <dbReference type="EMBL" id="PKT70488.1"/>
    </source>
</evidence>
<comment type="caution">
    <text evidence="1">The sequence shown here is derived from an EMBL/GenBank/DDBJ whole genome shotgun (WGS) entry which is preliminary data.</text>
</comment>
<dbReference type="OrthoDB" id="4245934at2"/>
<accession>A0A2I0SKL3</accession>
<dbReference type="Proteomes" id="UP000236178">
    <property type="component" value="Unassembled WGS sequence"/>
</dbReference>